<evidence type="ECO:0000313" key="2">
    <source>
        <dbReference type="EMBL" id="PPT93959.1"/>
    </source>
</evidence>
<comment type="caution">
    <text evidence="2">The sequence shown here is derived from an EMBL/GenBank/DDBJ whole genome shotgun (WGS) entry which is preliminary data.</text>
</comment>
<gene>
    <name evidence="2" type="ORF">XarbCFBP7409_20190</name>
</gene>
<feature type="region of interest" description="Disordered" evidence="1">
    <location>
        <begin position="467"/>
        <end position="497"/>
    </location>
</feature>
<protein>
    <submittedName>
        <fullName evidence="2">Replication protein</fullName>
    </submittedName>
</protein>
<proteinExistence type="predicted"/>
<dbReference type="RefSeq" id="WP_104564588.1">
    <property type="nucleotide sequence ID" value="NZ_MDSK01000060.1"/>
</dbReference>
<evidence type="ECO:0000256" key="1">
    <source>
        <dbReference type="SAM" id="MobiDB-lite"/>
    </source>
</evidence>
<feature type="compositionally biased region" description="Polar residues" evidence="1">
    <location>
        <begin position="473"/>
        <end position="483"/>
    </location>
</feature>
<evidence type="ECO:0000313" key="3">
    <source>
        <dbReference type="Proteomes" id="UP000238049"/>
    </source>
</evidence>
<accession>A0A2S6ZNU0</accession>
<dbReference type="EMBL" id="MDSL01000071">
    <property type="protein sequence ID" value="PPT93959.1"/>
    <property type="molecule type" value="Genomic_DNA"/>
</dbReference>
<organism evidence="2 3">
    <name type="scientific">Xanthomonas arboricola pv. guizotiae</name>
    <dbReference type="NCBI Taxonomy" id="487867"/>
    <lineage>
        <taxon>Bacteria</taxon>
        <taxon>Pseudomonadati</taxon>
        <taxon>Pseudomonadota</taxon>
        <taxon>Gammaproteobacteria</taxon>
        <taxon>Lysobacterales</taxon>
        <taxon>Lysobacteraceae</taxon>
        <taxon>Xanthomonas</taxon>
    </lineage>
</organism>
<dbReference type="Proteomes" id="UP000238049">
    <property type="component" value="Unassembled WGS sequence"/>
</dbReference>
<sequence length="497" mass="55604">MGTKTQAQLALFSIDDEAQTYHDAGRTGFFSLLVDQRGEKRQSSHKLTDMPAVLGLIDKDRDTWMTQAEFMRPNRRVVNLLRIGLLFADIDTYRQPWAAGRTPEQLAAAVLFHCAEEGLPTPSLIVYSGRGLQAKWLMDGTIPRQALPRWNACQRYLIDRLAALGADPQAKDASRVLRLVDTVNTKSGNICRVVHVESGQDGHPIRYNFEYLAEALLPKARWTIEQQRQDRADRRERQQLRLLPGGKSDNLRGFSGRQLAWDRLEDLRTLATLRGGVREGERMQHLFWRLNFLLLSGATHSGQMYHEAAALAGELDAGWNYRSKELMTLYSKAKAYEAGEKVTLGDKEFAPLYTPKNDTLINLFQITSDEQAQLRTIIGADMARERDRKRHEAKRRAAGAVDRETYLDAAQAKRKQAQALKAEGLSVRVIAQRMGVSVGAVAGYLKAPQERSRSVRITADQSSIGAGIAGTADSAQRDVQSPSVLLMAKPRGRDLRA</sequence>
<dbReference type="AlphaFoldDB" id="A0A2S6ZNU0"/>
<reference evidence="2 3" key="1">
    <citation type="submission" date="2016-08" db="EMBL/GenBank/DDBJ databases">
        <title>Evolution of the type three secretion system and type three effector repertoires in Xanthomonas.</title>
        <authorList>
            <person name="Merda D."/>
            <person name="Briand M."/>
            <person name="Bosis E."/>
            <person name="Rousseau C."/>
            <person name="Portier P."/>
            <person name="Jacques M.-A."/>
            <person name="Fischer-Le Saux M."/>
        </authorList>
    </citation>
    <scope>NUCLEOTIDE SEQUENCE [LARGE SCALE GENOMIC DNA]</scope>
    <source>
        <strain evidence="2 3">CFBP 7409</strain>
    </source>
</reference>
<name>A0A2S6ZNU0_9XANT</name>